<comment type="caution">
    <text evidence="2">The sequence shown here is derived from an EMBL/GenBank/DDBJ whole genome shotgun (WGS) entry which is preliminary data.</text>
</comment>
<dbReference type="PROSITE" id="PS50943">
    <property type="entry name" value="HTH_CROC1"/>
    <property type="match status" value="1"/>
</dbReference>
<dbReference type="SUPFAM" id="SSF47413">
    <property type="entry name" value="lambda repressor-like DNA-binding domains"/>
    <property type="match status" value="1"/>
</dbReference>
<protein>
    <submittedName>
        <fullName evidence="2">Helix-turn-helix domain-containing protein</fullName>
    </submittedName>
</protein>
<dbReference type="Gene3D" id="1.10.260.40">
    <property type="entry name" value="lambda repressor-like DNA-binding domains"/>
    <property type="match status" value="1"/>
</dbReference>
<evidence type="ECO:0000259" key="1">
    <source>
        <dbReference type="PROSITE" id="PS50943"/>
    </source>
</evidence>
<dbReference type="SMART" id="SM00530">
    <property type="entry name" value="HTH_XRE"/>
    <property type="match status" value="1"/>
</dbReference>
<evidence type="ECO:0000313" key="2">
    <source>
        <dbReference type="EMBL" id="MBU3837179.1"/>
    </source>
</evidence>
<dbReference type="CDD" id="cd00093">
    <property type="entry name" value="HTH_XRE"/>
    <property type="match status" value="1"/>
</dbReference>
<sequence length="121" mass="13483">MTKIETKAQYDWAVKRVEELLPLVTDEPPLDDPNSIELELLSNLVADYSEEHFALGAPTLIDVLKLRMYEMGLNQKSLAKLIGVSPSRLSDYISGKCEPTLKVAREISQKLNIDANIVLGV</sequence>
<dbReference type="Pfam" id="PF01381">
    <property type="entry name" value="HTH_3"/>
    <property type="match status" value="1"/>
</dbReference>
<proteinExistence type="predicted"/>
<name>A0A948WW14_9BACT</name>
<reference evidence="2" key="2">
    <citation type="submission" date="2021-04" db="EMBL/GenBank/DDBJ databases">
        <authorList>
            <person name="Gilroy R."/>
        </authorList>
    </citation>
    <scope>NUCLEOTIDE SEQUENCE</scope>
    <source>
        <strain evidence="2">G4-2901</strain>
    </source>
</reference>
<feature type="domain" description="HTH cro/C1-type" evidence="1">
    <location>
        <begin position="64"/>
        <end position="118"/>
    </location>
</feature>
<reference evidence="2" key="1">
    <citation type="journal article" date="2021" name="PeerJ">
        <title>Extensive microbial diversity within the chicken gut microbiome revealed by metagenomics and culture.</title>
        <authorList>
            <person name="Gilroy R."/>
            <person name="Ravi A."/>
            <person name="Getino M."/>
            <person name="Pursley I."/>
            <person name="Horton D.L."/>
            <person name="Alikhan N.F."/>
            <person name="Baker D."/>
            <person name="Gharbi K."/>
            <person name="Hall N."/>
            <person name="Watson M."/>
            <person name="Adriaenssens E.M."/>
            <person name="Foster-Nyarko E."/>
            <person name="Jarju S."/>
            <person name="Secka A."/>
            <person name="Antonio M."/>
            <person name="Oren A."/>
            <person name="Chaudhuri R.R."/>
            <person name="La Ragione R."/>
            <person name="Hildebrand F."/>
            <person name="Pallen M.J."/>
        </authorList>
    </citation>
    <scope>NUCLEOTIDE SEQUENCE</scope>
    <source>
        <strain evidence="2">G4-2901</strain>
    </source>
</reference>
<organism evidence="2 3">
    <name type="scientific">Candidatus Phocaeicola faecigallinarum</name>
    <dbReference type="NCBI Taxonomy" id="2838732"/>
    <lineage>
        <taxon>Bacteria</taxon>
        <taxon>Pseudomonadati</taxon>
        <taxon>Bacteroidota</taxon>
        <taxon>Bacteroidia</taxon>
        <taxon>Bacteroidales</taxon>
        <taxon>Bacteroidaceae</taxon>
        <taxon>Phocaeicola</taxon>
    </lineage>
</organism>
<dbReference type="AlphaFoldDB" id="A0A948WW14"/>
<dbReference type="EMBL" id="JAHLFW010000023">
    <property type="protein sequence ID" value="MBU3837179.1"/>
    <property type="molecule type" value="Genomic_DNA"/>
</dbReference>
<gene>
    <name evidence="2" type="ORF">H9777_02400</name>
</gene>
<evidence type="ECO:0000313" key="3">
    <source>
        <dbReference type="Proteomes" id="UP000783796"/>
    </source>
</evidence>
<dbReference type="Proteomes" id="UP000783796">
    <property type="component" value="Unassembled WGS sequence"/>
</dbReference>
<accession>A0A948WW14</accession>
<dbReference type="InterPro" id="IPR010982">
    <property type="entry name" value="Lambda_DNA-bd_dom_sf"/>
</dbReference>
<dbReference type="InterPro" id="IPR001387">
    <property type="entry name" value="Cro/C1-type_HTH"/>
</dbReference>
<dbReference type="GO" id="GO:0003677">
    <property type="term" value="F:DNA binding"/>
    <property type="evidence" value="ECO:0007669"/>
    <property type="project" value="InterPro"/>
</dbReference>